<accession>A0AAE0GB55</accession>
<dbReference type="Proteomes" id="UP001190700">
    <property type="component" value="Unassembled WGS sequence"/>
</dbReference>
<feature type="signal peptide" evidence="1">
    <location>
        <begin position="1"/>
        <end position="27"/>
    </location>
</feature>
<evidence type="ECO:0000256" key="1">
    <source>
        <dbReference type="SAM" id="SignalP"/>
    </source>
</evidence>
<sequence>MRSSLVRSFALVALWSTMQMQMTQVQGSPETAPSLKDRGVEGCSSSSPCSKCSGDCDSDAECAGSLKCFQRDNYTPVPGCSAGGGGDVKWHDYCYDT</sequence>
<name>A0AAE0GB55_9CHLO</name>
<reference evidence="2 3" key="1">
    <citation type="journal article" date="2015" name="Genome Biol. Evol.">
        <title>Comparative Genomics of a Bacterivorous Green Alga Reveals Evolutionary Causalities and Consequences of Phago-Mixotrophic Mode of Nutrition.</title>
        <authorList>
            <person name="Burns J.A."/>
            <person name="Paasch A."/>
            <person name="Narechania A."/>
            <person name="Kim E."/>
        </authorList>
    </citation>
    <scope>NUCLEOTIDE SEQUENCE [LARGE SCALE GENOMIC DNA]</scope>
    <source>
        <strain evidence="2 3">PLY_AMNH</strain>
    </source>
</reference>
<keyword evidence="3" id="KW-1185">Reference proteome</keyword>
<feature type="non-terminal residue" evidence="2">
    <location>
        <position position="97"/>
    </location>
</feature>
<dbReference type="EMBL" id="LGRX02007855">
    <property type="protein sequence ID" value="KAK3274206.1"/>
    <property type="molecule type" value="Genomic_DNA"/>
</dbReference>
<dbReference type="AlphaFoldDB" id="A0AAE0GB55"/>
<feature type="chain" id="PRO_5042242715" evidence="1">
    <location>
        <begin position="28"/>
        <end position="97"/>
    </location>
</feature>
<evidence type="ECO:0000313" key="3">
    <source>
        <dbReference type="Proteomes" id="UP001190700"/>
    </source>
</evidence>
<keyword evidence="1" id="KW-0732">Signal</keyword>
<protein>
    <submittedName>
        <fullName evidence="2">Uncharacterized protein</fullName>
    </submittedName>
</protein>
<evidence type="ECO:0000313" key="2">
    <source>
        <dbReference type="EMBL" id="KAK3274206.1"/>
    </source>
</evidence>
<organism evidence="2 3">
    <name type="scientific">Cymbomonas tetramitiformis</name>
    <dbReference type="NCBI Taxonomy" id="36881"/>
    <lineage>
        <taxon>Eukaryota</taxon>
        <taxon>Viridiplantae</taxon>
        <taxon>Chlorophyta</taxon>
        <taxon>Pyramimonadophyceae</taxon>
        <taxon>Pyramimonadales</taxon>
        <taxon>Pyramimonadaceae</taxon>
        <taxon>Cymbomonas</taxon>
    </lineage>
</organism>
<proteinExistence type="predicted"/>
<comment type="caution">
    <text evidence="2">The sequence shown here is derived from an EMBL/GenBank/DDBJ whole genome shotgun (WGS) entry which is preliminary data.</text>
</comment>
<gene>
    <name evidence="2" type="ORF">CYMTET_17596</name>
</gene>